<accession>A0A9X6SRW6</accession>
<sequence length="190" mass="21791">MTNIDKNAEKKKFDKIITDIETVLDCGWKVPPFGAVVSAKEIRKQLATLQKAVSDSVEEAEHIVAVKEKILTDARAEAEEIIRRRQIEISKQPILKEAENIAKKMLLQAKEEAEKMVRQAQEFQQEIKERTYRYADMVFNELDRGLSDKRKDIMQNRQQLKALVEAANNPNANNSNKEEVAATEPKRKLS</sequence>
<evidence type="ECO:0000256" key="1">
    <source>
        <dbReference type="SAM" id="Coils"/>
    </source>
</evidence>
<organism evidence="3 4">
    <name type="scientific">Bacillus cereus</name>
    <dbReference type="NCBI Taxonomy" id="1396"/>
    <lineage>
        <taxon>Bacteria</taxon>
        <taxon>Bacillati</taxon>
        <taxon>Bacillota</taxon>
        <taxon>Bacilli</taxon>
        <taxon>Bacillales</taxon>
        <taxon>Bacillaceae</taxon>
        <taxon>Bacillus</taxon>
        <taxon>Bacillus cereus group</taxon>
    </lineage>
</organism>
<gene>
    <name evidence="3" type="ORF">CON36_35955</name>
</gene>
<dbReference type="RefSeq" id="WP_098007359.1">
    <property type="nucleotide sequence ID" value="NZ_NVMX01000283.1"/>
</dbReference>
<evidence type="ECO:0000313" key="3">
    <source>
        <dbReference type="EMBL" id="PDZ94032.1"/>
    </source>
</evidence>
<feature type="coiled-coil region" evidence="1">
    <location>
        <begin position="95"/>
        <end position="130"/>
    </location>
</feature>
<evidence type="ECO:0008006" key="5">
    <source>
        <dbReference type="Google" id="ProtNLM"/>
    </source>
</evidence>
<feature type="compositionally biased region" description="Basic and acidic residues" evidence="2">
    <location>
        <begin position="176"/>
        <end position="190"/>
    </location>
</feature>
<keyword evidence="1" id="KW-0175">Coiled coil</keyword>
<evidence type="ECO:0000313" key="4">
    <source>
        <dbReference type="Proteomes" id="UP000219922"/>
    </source>
</evidence>
<feature type="compositionally biased region" description="Low complexity" evidence="2">
    <location>
        <begin position="166"/>
        <end position="175"/>
    </location>
</feature>
<evidence type="ECO:0000256" key="2">
    <source>
        <dbReference type="SAM" id="MobiDB-lite"/>
    </source>
</evidence>
<protein>
    <recommendedName>
        <fullName evidence="5">ATPase</fullName>
    </recommendedName>
</protein>
<feature type="region of interest" description="Disordered" evidence="2">
    <location>
        <begin position="166"/>
        <end position="190"/>
    </location>
</feature>
<dbReference type="Proteomes" id="UP000219922">
    <property type="component" value="Unassembled WGS sequence"/>
</dbReference>
<proteinExistence type="predicted"/>
<name>A0A9X6SRW6_BACCE</name>
<dbReference type="AlphaFoldDB" id="A0A9X6SRW6"/>
<reference evidence="3 4" key="1">
    <citation type="submission" date="2017-09" db="EMBL/GenBank/DDBJ databases">
        <title>Large-scale bioinformatics analysis of Bacillus genomes uncovers conserved roles of natural products in bacterial physiology.</title>
        <authorList>
            <consortium name="Agbiome Team Llc"/>
            <person name="Bleich R.M."/>
            <person name="Grubbs K.J."/>
            <person name="Santa Maria K.C."/>
            <person name="Allen S.E."/>
            <person name="Farag S."/>
            <person name="Shank E.A."/>
            <person name="Bowers A."/>
        </authorList>
    </citation>
    <scope>NUCLEOTIDE SEQUENCE [LARGE SCALE GENOMIC DNA]</scope>
    <source>
        <strain evidence="3 4">AFS092789</strain>
    </source>
</reference>
<comment type="caution">
    <text evidence="3">The sequence shown here is derived from an EMBL/GenBank/DDBJ whole genome shotgun (WGS) entry which is preliminary data.</text>
</comment>
<dbReference type="EMBL" id="NVMX01000283">
    <property type="protein sequence ID" value="PDZ94032.1"/>
    <property type="molecule type" value="Genomic_DNA"/>
</dbReference>